<feature type="domain" description="Peptidase S8/S53" evidence="7">
    <location>
        <begin position="668"/>
        <end position="887"/>
    </location>
</feature>
<evidence type="ECO:0000256" key="2">
    <source>
        <dbReference type="ARBA" id="ARBA00022801"/>
    </source>
</evidence>
<dbReference type="SMART" id="SM00248">
    <property type="entry name" value="ANK"/>
    <property type="match status" value="3"/>
</dbReference>
<feature type="active site" description="Charge relay system" evidence="4">
    <location>
        <position position="713"/>
    </location>
</feature>
<dbReference type="PRINTS" id="PR00723">
    <property type="entry name" value="SUBTILISIN"/>
</dbReference>
<evidence type="ECO:0000313" key="8">
    <source>
        <dbReference type="EMBL" id="KAK8238294.1"/>
    </source>
</evidence>
<keyword evidence="1 4" id="KW-0645">Protease</keyword>
<dbReference type="InterPro" id="IPR015500">
    <property type="entry name" value="Peptidase_S8_subtilisin-rel"/>
</dbReference>
<dbReference type="SUPFAM" id="SSF48403">
    <property type="entry name" value="Ankyrin repeat"/>
    <property type="match status" value="1"/>
</dbReference>
<feature type="compositionally biased region" description="Basic and acidic residues" evidence="5">
    <location>
        <begin position="334"/>
        <end position="348"/>
    </location>
</feature>
<evidence type="ECO:0000256" key="1">
    <source>
        <dbReference type="ARBA" id="ARBA00022670"/>
    </source>
</evidence>
<accession>A0ABR1YTI8</accession>
<keyword evidence="3 4" id="KW-0720">Serine protease</keyword>
<keyword evidence="2 4" id="KW-0378">Hydrolase</keyword>
<dbReference type="PANTHER" id="PTHR24121:SF23">
    <property type="entry name" value="NO MECHANORECEPTOR POTENTIAL C, ISOFORM H"/>
    <property type="match status" value="1"/>
</dbReference>
<evidence type="ECO:0000313" key="9">
    <source>
        <dbReference type="Proteomes" id="UP001492380"/>
    </source>
</evidence>
<proteinExistence type="inferred from homology"/>
<keyword evidence="6" id="KW-0812">Transmembrane</keyword>
<dbReference type="InterPro" id="IPR000209">
    <property type="entry name" value="Peptidase_S8/S53_dom"/>
</dbReference>
<feature type="region of interest" description="Disordered" evidence="5">
    <location>
        <begin position="1"/>
        <end position="32"/>
    </location>
</feature>
<feature type="compositionally biased region" description="Polar residues" evidence="5">
    <location>
        <begin position="324"/>
        <end position="333"/>
    </location>
</feature>
<dbReference type="PANTHER" id="PTHR24121">
    <property type="entry name" value="NO MECHANORECEPTOR POTENTIAL C, ISOFORM D-RELATED"/>
    <property type="match status" value="1"/>
</dbReference>
<keyword evidence="6" id="KW-1133">Transmembrane helix</keyword>
<feature type="compositionally biased region" description="Basic and acidic residues" evidence="5">
    <location>
        <begin position="1"/>
        <end position="23"/>
    </location>
</feature>
<dbReference type="SUPFAM" id="SSF52743">
    <property type="entry name" value="Subtilisin-like"/>
    <property type="match status" value="1"/>
</dbReference>
<evidence type="ECO:0000256" key="6">
    <source>
        <dbReference type="SAM" id="Phobius"/>
    </source>
</evidence>
<evidence type="ECO:0000256" key="5">
    <source>
        <dbReference type="SAM" id="MobiDB-lite"/>
    </source>
</evidence>
<feature type="region of interest" description="Disordered" evidence="5">
    <location>
        <begin position="322"/>
        <end position="351"/>
    </location>
</feature>
<comment type="similarity">
    <text evidence="4">Belongs to the peptidase S8 family.</text>
</comment>
<dbReference type="InterPro" id="IPR036770">
    <property type="entry name" value="Ankyrin_rpt-contain_sf"/>
</dbReference>
<dbReference type="Gene3D" id="3.40.50.200">
    <property type="entry name" value="Peptidase S8/S53 domain"/>
    <property type="match status" value="1"/>
</dbReference>
<keyword evidence="6" id="KW-0472">Membrane</keyword>
<sequence>MASRITHNERTMAEAGRRRREDLSETSSDDEDDQIKSRFEKIIKDLTLHKRSLEEIVRSHGEDLRQTYDDGDNFLHFLTIKKRKESNVEKLKPLVNHLIGLNLELMRKKGTNGKTPLQTAIKRGRTALIEIMCDALNSKGDVDSVLFHADTEGNNCLHEAMKGSRGSGSNIALSLVDRVNNGRKLCQVNQSGHNPLHIAVEYERCSPNQVKVVRKLVDTCDKALEANILETDPRKLSVYRHHEKTRLEYLERHRPRRNPNREPGMDISGQPHALIDQNLESNAAPQEPSNTLNLPSRLVQGKKVEMNTYAAELPLQGIRRVPTPTVQKVSTGVSDDKGRPSKDKKKSEEEDCFTEASASEIRDLLKLRFMMNPERDHEQIISFLYNSIQQKDFCFSLVDGPASLSKQILEENLKYVQFEDTLQHVELPHLEIEKPVVSSKFAPKMTVADGRGRQDYVTVFKWLRKKGVTRILNLSIDDRSEPSHSEEAIEKALQDIEVIQLWDWRKPDLSSETIFNAAKGVEEVNLYWNGNNAVLRSWSEPEGLNKLQNLAKVTVFYNPQEIETRARTKENLNAFSERLIQNRRRLRSEVMGKMIPLHQKLVPPEIRVAYTIDSDGRSRKANGSDDRLADLLEQPQDQHRWITCIEEYADFIQGVQLDDSGLQTIKPVKVALIDDGYDISEPGINDKVVAGRSFCQHKSGKNYASYFTTNFGHGTIMANQICRVCPKVQLHMFRLDEHLSEQGKRQITAKSAVQAVRAAIDMGVDIISMSWTIETTEENKDHIEQLKEVLRVAAGKNILLFCACPDQGADSTPTYPAASEMCSRIGAAKASGEANQWVRAACFDFLFPGDKVIRDREFDGQQSKCRLLTGSSVATALAAGLGALVLYCVRFAVQHAMINNTQGEHVTTADLDRLKTRQGMADAFQAIGTTSARYLEVWDVFGQAAKAGNSPHVEDKRKAIVRVAKRLTTTKKLDVSRR</sequence>
<reference evidence="8 9" key="1">
    <citation type="submission" date="2024-04" db="EMBL/GenBank/DDBJ databases">
        <title>Phyllosticta paracitricarpa is synonymous to the EU quarantine fungus P. citricarpa based on phylogenomic analyses.</title>
        <authorList>
            <consortium name="Lawrence Berkeley National Laboratory"/>
            <person name="Van Ingen-Buijs V.A."/>
            <person name="Van Westerhoven A.C."/>
            <person name="Haridas S."/>
            <person name="Skiadas P."/>
            <person name="Martin F."/>
            <person name="Groenewald J.Z."/>
            <person name="Crous P.W."/>
            <person name="Seidl M.F."/>
        </authorList>
    </citation>
    <scope>NUCLEOTIDE SEQUENCE [LARGE SCALE GENOMIC DNA]</scope>
    <source>
        <strain evidence="8 9">CBS 123374</strain>
    </source>
</reference>
<organism evidence="8 9">
    <name type="scientific">Phyllosticta capitalensis</name>
    <dbReference type="NCBI Taxonomy" id="121624"/>
    <lineage>
        <taxon>Eukaryota</taxon>
        <taxon>Fungi</taxon>
        <taxon>Dikarya</taxon>
        <taxon>Ascomycota</taxon>
        <taxon>Pezizomycotina</taxon>
        <taxon>Dothideomycetes</taxon>
        <taxon>Dothideomycetes incertae sedis</taxon>
        <taxon>Botryosphaeriales</taxon>
        <taxon>Phyllostictaceae</taxon>
        <taxon>Phyllosticta</taxon>
    </lineage>
</organism>
<gene>
    <name evidence="8" type="ORF">HDK90DRAFT_465105</name>
</gene>
<feature type="active site" description="Charge relay system" evidence="4">
    <location>
        <position position="674"/>
    </location>
</feature>
<dbReference type="InterPro" id="IPR002110">
    <property type="entry name" value="Ankyrin_rpt"/>
</dbReference>
<dbReference type="InterPro" id="IPR036852">
    <property type="entry name" value="Peptidase_S8/S53_dom_sf"/>
</dbReference>
<dbReference type="PROSITE" id="PS51892">
    <property type="entry name" value="SUBTILASE"/>
    <property type="match status" value="1"/>
</dbReference>
<evidence type="ECO:0000256" key="4">
    <source>
        <dbReference type="PROSITE-ProRule" id="PRU01240"/>
    </source>
</evidence>
<dbReference type="Proteomes" id="UP001492380">
    <property type="component" value="Unassembled WGS sequence"/>
</dbReference>
<feature type="transmembrane region" description="Helical" evidence="6">
    <location>
        <begin position="867"/>
        <end position="889"/>
    </location>
</feature>
<evidence type="ECO:0000256" key="3">
    <source>
        <dbReference type="ARBA" id="ARBA00022825"/>
    </source>
</evidence>
<protein>
    <recommendedName>
        <fullName evidence="7">Peptidase S8/S53 domain-containing protein</fullName>
    </recommendedName>
</protein>
<comment type="caution">
    <text evidence="8">The sequence shown here is derived from an EMBL/GenBank/DDBJ whole genome shotgun (WGS) entry which is preliminary data.</text>
</comment>
<evidence type="ECO:0000259" key="7">
    <source>
        <dbReference type="Pfam" id="PF00082"/>
    </source>
</evidence>
<dbReference type="Gene3D" id="1.25.40.20">
    <property type="entry name" value="Ankyrin repeat-containing domain"/>
    <property type="match status" value="1"/>
</dbReference>
<feature type="active site" description="Charge relay system" evidence="4">
    <location>
        <position position="872"/>
    </location>
</feature>
<keyword evidence="9" id="KW-1185">Reference proteome</keyword>
<dbReference type="Pfam" id="PF00082">
    <property type="entry name" value="Peptidase_S8"/>
    <property type="match status" value="1"/>
</dbReference>
<dbReference type="EMBL" id="JBBWRZ010000004">
    <property type="protein sequence ID" value="KAK8238294.1"/>
    <property type="molecule type" value="Genomic_DNA"/>
</dbReference>
<name>A0ABR1YTI8_9PEZI</name>
<feature type="region of interest" description="Disordered" evidence="5">
    <location>
        <begin position="250"/>
        <end position="270"/>
    </location>
</feature>